<evidence type="ECO:0000313" key="2">
    <source>
        <dbReference type="EMBL" id="AWV99097.1"/>
    </source>
</evidence>
<dbReference type="InterPro" id="IPR024096">
    <property type="entry name" value="NO_sig/Golgi_transp_ligand-bd"/>
</dbReference>
<proteinExistence type="predicted"/>
<dbReference type="SUPFAM" id="SSF111126">
    <property type="entry name" value="Ligand-binding domain in the NO signalling and Golgi transport"/>
    <property type="match status" value="1"/>
</dbReference>
<accession>A0A2Z4GDA8</accession>
<dbReference type="InterPro" id="IPR038158">
    <property type="entry name" value="H-NOX_domain_sf"/>
</dbReference>
<keyword evidence="3" id="KW-1185">Reference proteome</keyword>
<dbReference type="PANTHER" id="PTHR45655">
    <property type="entry name" value="GUANYLATE CYCLASE SOLUBLE SUBUNIT BETA-2"/>
    <property type="match status" value="1"/>
</dbReference>
<dbReference type="Proteomes" id="UP000249873">
    <property type="component" value="Chromosome"/>
</dbReference>
<dbReference type="KEGG" id="als:DJ013_13340"/>
<protein>
    <recommendedName>
        <fullName evidence="1">Heme NO-binding domain-containing protein</fullName>
    </recommendedName>
</protein>
<dbReference type="OrthoDB" id="7266652at2"/>
<dbReference type="Gene3D" id="3.90.1520.10">
    <property type="entry name" value="H-NOX domain"/>
    <property type="match status" value="1"/>
</dbReference>
<gene>
    <name evidence="2" type="ORF">DJ013_13340</name>
</gene>
<dbReference type="AlphaFoldDB" id="A0A2Z4GDA8"/>
<reference evidence="2 3" key="1">
    <citation type="submission" date="2018-05" db="EMBL/GenBank/DDBJ databases">
        <title>Complete genome sequence of Arcticibacterium luteifluviistationis SM1504T, a cytophagaceae bacterium isolated from Arctic surface seawater.</title>
        <authorList>
            <person name="Li Y."/>
            <person name="Qin Q.-L."/>
        </authorList>
    </citation>
    <scope>NUCLEOTIDE SEQUENCE [LARGE SCALE GENOMIC DNA]</scope>
    <source>
        <strain evidence="2 3">SM1504</strain>
    </source>
</reference>
<name>A0A2Z4GDA8_9BACT</name>
<organism evidence="2 3">
    <name type="scientific">Arcticibacterium luteifluviistationis</name>
    <dbReference type="NCBI Taxonomy" id="1784714"/>
    <lineage>
        <taxon>Bacteria</taxon>
        <taxon>Pseudomonadati</taxon>
        <taxon>Bacteroidota</taxon>
        <taxon>Cytophagia</taxon>
        <taxon>Cytophagales</taxon>
        <taxon>Leadbetterellaceae</taxon>
        <taxon>Arcticibacterium</taxon>
    </lineage>
</organism>
<dbReference type="GO" id="GO:0020037">
    <property type="term" value="F:heme binding"/>
    <property type="evidence" value="ECO:0007669"/>
    <property type="project" value="InterPro"/>
</dbReference>
<dbReference type="RefSeq" id="WP_111372290.1">
    <property type="nucleotide sequence ID" value="NZ_CP029480.1"/>
</dbReference>
<evidence type="ECO:0000259" key="1">
    <source>
        <dbReference type="Pfam" id="PF07700"/>
    </source>
</evidence>
<dbReference type="EMBL" id="CP029480">
    <property type="protein sequence ID" value="AWV99097.1"/>
    <property type="molecule type" value="Genomic_DNA"/>
</dbReference>
<dbReference type="Pfam" id="PF07700">
    <property type="entry name" value="HNOB"/>
    <property type="match status" value="1"/>
</dbReference>
<dbReference type="InterPro" id="IPR011644">
    <property type="entry name" value="Heme_NO-bd"/>
</dbReference>
<evidence type="ECO:0000313" key="3">
    <source>
        <dbReference type="Proteomes" id="UP000249873"/>
    </source>
</evidence>
<sequence>MKGIVFTEFLEMVEEKFTYEMVDDILTMKELPSKGVYSAVGTYSHTEMVTLVVNLHEKTEVPLPVLLETFGEYLFHGLFKAYGSMFSDIENAFDMLESIEGYIHVQVRKLYPEAELPHFKIERKGENKLVLDYSSERKMGDLALGLIKGCLNHFKEEAEVEMESLSDDGSKVRFIVSK</sequence>
<feature type="domain" description="Heme NO-binding" evidence="1">
    <location>
        <begin position="2"/>
        <end position="161"/>
    </location>
</feature>
<dbReference type="PANTHER" id="PTHR45655:SF13">
    <property type="entry name" value="SOLUBLE GUANYLATE CYCLASE GCY-32-RELATED"/>
    <property type="match status" value="1"/>
</dbReference>